<organism evidence="3 4">
    <name type="scientific">Pelagomonas calceolata</name>
    <dbReference type="NCBI Taxonomy" id="35677"/>
    <lineage>
        <taxon>Eukaryota</taxon>
        <taxon>Sar</taxon>
        <taxon>Stramenopiles</taxon>
        <taxon>Ochrophyta</taxon>
        <taxon>Pelagophyceae</taxon>
        <taxon>Pelagomonadales</taxon>
        <taxon>Pelagomonadaceae</taxon>
        <taxon>Pelagomonas</taxon>
    </lineage>
</organism>
<feature type="compositionally biased region" description="Basic and acidic residues" evidence="1">
    <location>
        <begin position="48"/>
        <end position="62"/>
    </location>
</feature>
<keyword evidence="4" id="KW-1185">Reference proteome</keyword>
<accession>A0A8J2SQB5</accession>
<feature type="region of interest" description="Disordered" evidence="1">
    <location>
        <begin position="21"/>
        <end position="77"/>
    </location>
</feature>
<evidence type="ECO:0000256" key="2">
    <source>
        <dbReference type="SAM" id="SignalP"/>
    </source>
</evidence>
<protein>
    <recommendedName>
        <fullName evidence="5">Phospholipase B-like</fullName>
    </recommendedName>
</protein>
<evidence type="ECO:0000313" key="4">
    <source>
        <dbReference type="Proteomes" id="UP000789595"/>
    </source>
</evidence>
<dbReference type="EMBL" id="CAKKNE010000004">
    <property type="protein sequence ID" value="CAH0374718.1"/>
    <property type="molecule type" value="Genomic_DNA"/>
</dbReference>
<gene>
    <name evidence="3" type="ORF">PECAL_4P20170</name>
</gene>
<dbReference type="Proteomes" id="UP000789595">
    <property type="component" value="Unassembled WGS sequence"/>
</dbReference>
<feature type="compositionally biased region" description="Basic and acidic residues" evidence="1">
    <location>
        <begin position="22"/>
        <end position="34"/>
    </location>
</feature>
<sequence>MRLAVLALGLTVASSLAPNKTSLKDGLDAERDKFGSVGRPRPLLAPENDVRAPRPGHLRDAFNGDDGPGDDHDWRGGDVLDHGVERDVPPADALPSLDIIEVREVMYDNHFMFATADAHGTVKAGVYPVDLPESPKTWSSIQTYQVYGPVVVSDPSQDDDADMVRSSAKTSSSSSTRAAASFSATAASSSSSCPTRTGRPDGAWGRRTLAR</sequence>
<evidence type="ECO:0000313" key="3">
    <source>
        <dbReference type="EMBL" id="CAH0374718.1"/>
    </source>
</evidence>
<evidence type="ECO:0000256" key="1">
    <source>
        <dbReference type="SAM" id="MobiDB-lite"/>
    </source>
</evidence>
<proteinExistence type="predicted"/>
<dbReference type="AlphaFoldDB" id="A0A8J2SQB5"/>
<evidence type="ECO:0008006" key="5">
    <source>
        <dbReference type="Google" id="ProtNLM"/>
    </source>
</evidence>
<name>A0A8J2SQB5_9STRA</name>
<comment type="caution">
    <text evidence="3">The sequence shown here is derived from an EMBL/GenBank/DDBJ whole genome shotgun (WGS) entry which is preliminary data.</text>
</comment>
<reference evidence="3" key="1">
    <citation type="submission" date="2021-11" db="EMBL/GenBank/DDBJ databases">
        <authorList>
            <consortium name="Genoscope - CEA"/>
            <person name="William W."/>
        </authorList>
    </citation>
    <scope>NUCLEOTIDE SEQUENCE</scope>
</reference>
<keyword evidence="2" id="KW-0732">Signal</keyword>
<feature type="chain" id="PRO_5035241997" description="Phospholipase B-like" evidence="2">
    <location>
        <begin position="16"/>
        <end position="211"/>
    </location>
</feature>
<feature type="compositionally biased region" description="Low complexity" evidence="1">
    <location>
        <begin position="164"/>
        <end position="192"/>
    </location>
</feature>
<feature type="region of interest" description="Disordered" evidence="1">
    <location>
        <begin position="152"/>
        <end position="211"/>
    </location>
</feature>
<feature type="signal peptide" evidence="2">
    <location>
        <begin position="1"/>
        <end position="15"/>
    </location>
</feature>